<reference evidence="3 4" key="1">
    <citation type="journal article" date="2019" name="Genome Biol. Evol.">
        <title>Insights into the evolution of the New World diploid cottons (Gossypium, subgenus Houzingenia) based on genome sequencing.</title>
        <authorList>
            <person name="Grover C.E."/>
            <person name="Arick M.A. 2nd"/>
            <person name="Thrash A."/>
            <person name="Conover J.L."/>
            <person name="Sanders W.S."/>
            <person name="Peterson D.G."/>
            <person name="Frelichowski J.E."/>
            <person name="Scheffler J.A."/>
            <person name="Scheffler B.E."/>
            <person name="Wendel J.F."/>
        </authorList>
    </citation>
    <scope>NUCLEOTIDE SEQUENCE [LARGE SCALE GENOMIC DNA]</scope>
    <source>
        <strain evidence="3">4</strain>
        <tissue evidence="3">Leaf</tissue>
    </source>
</reference>
<keyword evidence="1" id="KW-0175">Coiled coil</keyword>
<evidence type="ECO:0000259" key="2">
    <source>
        <dbReference type="Pfam" id="PF24924"/>
    </source>
</evidence>
<feature type="domain" description="DUF7745" evidence="2">
    <location>
        <begin position="132"/>
        <end position="279"/>
    </location>
</feature>
<name>A0A7J8ZZG0_9ROSI</name>
<dbReference type="Proteomes" id="UP000593574">
    <property type="component" value="Unassembled WGS sequence"/>
</dbReference>
<keyword evidence="4" id="KW-1185">Reference proteome</keyword>
<protein>
    <recommendedName>
        <fullName evidence="2">DUF7745 domain-containing protein</fullName>
    </recommendedName>
</protein>
<dbReference type="PANTHER" id="PTHR48200:SF1">
    <property type="entry name" value="AMINOTRANSFERASE-LIKE PLANT MOBILE DOMAIN-CONTAINING PROTEIN"/>
    <property type="match status" value="1"/>
</dbReference>
<dbReference type="Pfam" id="PF24924">
    <property type="entry name" value="DUF7745"/>
    <property type="match status" value="1"/>
</dbReference>
<dbReference type="InterPro" id="IPR056647">
    <property type="entry name" value="DUF7745"/>
</dbReference>
<feature type="coiled-coil region" evidence="1">
    <location>
        <begin position="315"/>
        <end position="370"/>
    </location>
</feature>
<sequence>MEKRFLNKVKDNTTIQIWSERTQQEKSDSLMEGYMSELWDFTCIIVTQNNLQKLKEIWDQWDDETKLLFYREYGDLPYLLNVKVNKHLFQDLAYYWNLAYNYFTFGKPRLNKKGDSKCINWKSLRDLILAHSNTRKRFDAFALSIYELVIFLKALGHIDDAILDLFDRLDKRATPVPAILAETFRSLSACRRVGEGRFIRCAQLLLAWFHSHFWKIENIFYRVFSEDYLPLKEFVATLRRDNIFEEKWMAILRSLQDEDVELRAPWMVPNKILYKCRDFDWGKRINDNIHSSTHENTRPIEEHLQVIPFELDIVKQDFEKRSSGLGKKIEKLEEEKNNLELDVDFQNLEAKKMRKEKNKAEEDLIRDKDHIMGKAVTQIREVADHLQTLAVQADILSLRYELESNRSRELAWLLRKVKALSIRAMPYM</sequence>
<evidence type="ECO:0000313" key="3">
    <source>
        <dbReference type="EMBL" id="MBA0717201.1"/>
    </source>
</evidence>
<dbReference type="AlphaFoldDB" id="A0A7J8ZZG0"/>
<comment type="caution">
    <text evidence="3">The sequence shown here is derived from an EMBL/GenBank/DDBJ whole genome shotgun (WGS) entry which is preliminary data.</text>
</comment>
<accession>A0A7J8ZZG0</accession>
<evidence type="ECO:0000313" key="4">
    <source>
        <dbReference type="Proteomes" id="UP000593574"/>
    </source>
</evidence>
<proteinExistence type="predicted"/>
<evidence type="ECO:0000256" key="1">
    <source>
        <dbReference type="SAM" id="Coils"/>
    </source>
</evidence>
<dbReference type="PANTHER" id="PTHR48200">
    <property type="entry name" value="PROTEIN, PUTATIVE-RELATED"/>
    <property type="match status" value="1"/>
</dbReference>
<organism evidence="3 4">
    <name type="scientific">Gossypium laxum</name>
    <dbReference type="NCBI Taxonomy" id="34288"/>
    <lineage>
        <taxon>Eukaryota</taxon>
        <taxon>Viridiplantae</taxon>
        <taxon>Streptophyta</taxon>
        <taxon>Embryophyta</taxon>
        <taxon>Tracheophyta</taxon>
        <taxon>Spermatophyta</taxon>
        <taxon>Magnoliopsida</taxon>
        <taxon>eudicotyledons</taxon>
        <taxon>Gunneridae</taxon>
        <taxon>Pentapetalae</taxon>
        <taxon>rosids</taxon>
        <taxon>malvids</taxon>
        <taxon>Malvales</taxon>
        <taxon>Malvaceae</taxon>
        <taxon>Malvoideae</taxon>
        <taxon>Gossypium</taxon>
    </lineage>
</organism>
<dbReference type="EMBL" id="JABEZV010000008">
    <property type="protein sequence ID" value="MBA0717201.1"/>
    <property type="molecule type" value="Genomic_DNA"/>
</dbReference>
<gene>
    <name evidence="3" type="ORF">Golax_005038</name>
</gene>